<reference evidence="2" key="1">
    <citation type="submission" date="2022-07" db="EMBL/GenBank/DDBJ databases">
        <title>Phylogenomic reconstructions and comparative analyses of Kickxellomycotina fungi.</title>
        <authorList>
            <person name="Reynolds N.K."/>
            <person name="Stajich J.E."/>
            <person name="Barry K."/>
            <person name="Grigoriev I.V."/>
            <person name="Crous P."/>
            <person name="Smith M.E."/>
        </authorList>
    </citation>
    <scope>NUCLEOTIDE SEQUENCE</scope>
    <source>
        <strain evidence="2">IMI 214461</strain>
    </source>
</reference>
<protein>
    <recommendedName>
        <fullName evidence="1">FAD/NAD(P)-binding domain-containing protein</fullName>
    </recommendedName>
</protein>
<dbReference type="InterPro" id="IPR036188">
    <property type="entry name" value="FAD/NAD-bd_sf"/>
</dbReference>
<evidence type="ECO:0000259" key="1">
    <source>
        <dbReference type="Pfam" id="PF07992"/>
    </source>
</evidence>
<evidence type="ECO:0000313" key="3">
    <source>
        <dbReference type="Proteomes" id="UP001150907"/>
    </source>
</evidence>
<dbReference type="PANTHER" id="PTHR43735">
    <property type="entry name" value="APOPTOSIS-INDUCING FACTOR 1"/>
    <property type="match status" value="1"/>
</dbReference>
<sequence>MPCSVNSGVKPIRIAVAGGNYAGLYAIQELYASLLAKSTKESPSERPPVEITLIDRRDGFVHYIGITRGQTEPLTFGAELWVPYATVPWLQHAQIRVIQATVLKITQNTVELATNGEGNTVEFDYVIITLGESRFAPVGVASSTKAEFIKELAESHGRIQAAQSVVVVGGGAVGIEMAADIKSDFPDKQVTLIHSRALPIPGPFKDEFRRSVVDILQRDIGVDVVLGERVVRQTPESADMRYSDWGAAFGPEVVQSVSHDSKIDLELSSGRHIQADYVIRCVGTDRKHRVLSIKGDVFGSRGIRVRDTMQIDGEYSGGHMFACGDICARDEVKLAGVAMYGGYIAGRNVARLVLGLDSSRLEAAIKYPSKLLLLMGKKQWAFQMDDEIWDRERTRQHVHEDMGLAACVDRLALQRDPEFSDLSID</sequence>
<dbReference type="EMBL" id="JANBQF010000007">
    <property type="protein sequence ID" value="KAJ2008314.1"/>
    <property type="molecule type" value="Genomic_DNA"/>
</dbReference>
<accession>A0A9W8EHN0</accession>
<gene>
    <name evidence="2" type="ORF">H4R26_000256</name>
</gene>
<proteinExistence type="predicted"/>
<dbReference type="InterPro" id="IPR023753">
    <property type="entry name" value="FAD/NAD-binding_dom"/>
</dbReference>
<dbReference type="PANTHER" id="PTHR43735:SF24">
    <property type="entry name" value="NUCLEOTIDE-DISULPHIDE OXIDOREDUCTASE AMID-LIKE, PUTATIVE (AFU_ORTHOLOGUE AFUA_1G17180)-RELATED"/>
    <property type="match status" value="1"/>
</dbReference>
<dbReference type="Proteomes" id="UP001150907">
    <property type="component" value="Unassembled WGS sequence"/>
</dbReference>
<keyword evidence="3" id="KW-1185">Reference proteome</keyword>
<evidence type="ECO:0000313" key="2">
    <source>
        <dbReference type="EMBL" id="KAJ2008314.1"/>
    </source>
</evidence>
<dbReference type="GO" id="GO:0004174">
    <property type="term" value="F:electron-transferring-flavoprotein dehydrogenase activity"/>
    <property type="evidence" value="ECO:0007669"/>
    <property type="project" value="TreeGrafter"/>
</dbReference>
<dbReference type="Pfam" id="PF07992">
    <property type="entry name" value="Pyr_redox_2"/>
    <property type="match status" value="1"/>
</dbReference>
<dbReference type="OrthoDB" id="202203at2759"/>
<dbReference type="Gene3D" id="3.50.50.100">
    <property type="match status" value="1"/>
</dbReference>
<comment type="caution">
    <text evidence="2">The sequence shown here is derived from an EMBL/GenBank/DDBJ whole genome shotgun (WGS) entry which is preliminary data.</text>
</comment>
<dbReference type="AlphaFoldDB" id="A0A9W8EHN0"/>
<dbReference type="GO" id="GO:0005737">
    <property type="term" value="C:cytoplasm"/>
    <property type="evidence" value="ECO:0007669"/>
    <property type="project" value="TreeGrafter"/>
</dbReference>
<dbReference type="GO" id="GO:0050660">
    <property type="term" value="F:flavin adenine dinucleotide binding"/>
    <property type="evidence" value="ECO:0007669"/>
    <property type="project" value="TreeGrafter"/>
</dbReference>
<name>A0A9W8EHN0_9FUNG</name>
<dbReference type="SUPFAM" id="SSF51905">
    <property type="entry name" value="FAD/NAD(P)-binding domain"/>
    <property type="match status" value="1"/>
</dbReference>
<feature type="domain" description="FAD/NAD(P)-binding" evidence="1">
    <location>
        <begin position="13"/>
        <end position="341"/>
    </location>
</feature>
<organism evidence="2 3">
    <name type="scientific">Coemansia thaxteri</name>
    <dbReference type="NCBI Taxonomy" id="2663907"/>
    <lineage>
        <taxon>Eukaryota</taxon>
        <taxon>Fungi</taxon>
        <taxon>Fungi incertae sedis</taxon>
        <taxon>Zoopagomycota</taxon>
        <taxon>Kickxellomycotina</taxon>
        <taxon>Kickxellomycetes</taxon>
        <taxon>Kickxellales</taxon>
        <taxon>Kickxellaceae</taxon>
        <taxon>Coemansia</taxon>
    </lineage>
</organism>